<dbReference type="InterPro" id="IPR036322">
    <property type="entry name" value="WD40_repeat_dom_sf"/>
</dbReference>
<dbReference type="AlphaFoldDB" id="A0A834Y1Z1"/>
<dbReference type="PANTHER" id="PTHR12442:SF12">
    <property type="entry name" value="DYNEIN AXONEMAL INTERMEDIATE CHAIN 4"/>
    <property type="match status" value="1"/>
</dbReference>
<comment type="subcellular location">
    <subcellularLocation>
        <location evidence="1">Cytoplasm</location>
        <location evidence="1">Cytoskeleton</location>
        <location evidence="1">Flagellum axoneme</location>
    </subcellularLocation>
    <subcellularLocation>
        <location evidence="9">Dynein axonemal particle</location>
    </subcellularLocation>
</comment>
<evidence type="ECO:0000256" key="2">
    <source>
        <dbReference type="ARBA" id="ARBA00022490"/>
    </source>
</evidence>
<keyword evidence="8" id="KW-0966">Cell projection</keyword>
<feature type="compositionally biased region" description="Low complexity" evidence="13">
    <location>
        <begin position="1"/>
        <end position="10"/>
    </location>
</feature>
<dbReference type="Proteomes" id="UP000639338">
    <property type="component" value="Unassembled WGS sequence"/>
</dbReference>
<evidence type="ECO:0000256" key="7">
    <source>
        <dbReference type="ARBA" id="ARBA00023212"/>
    </source>
</evidence>
<dbReference type="GO" id="GO:0003341">
    <property type="term" value="P:cilium movement"/>
    <property type="evidence" value="ECO:0007669"/>
    <property type="project" value="TreeGrafter"/>
</dbReference>
<dbReference type="InterPro" id="IPR015943">
    <property type="entry name" value="WD40/YVTN_repeat-like_dom_sf"/>
</dbReference>
<protein>
    <recommendedName>
        <fullName evidence="10">Dynein axonemal intermediate chain 4</fullName>
    </recommendedName>
    <alternativeName>
        <fullName evidence="11">WD repeat-containing protein 78</fullName>
    </alternativeName>
</protein>
<dbReference type="GO" id="GO:0120293">
    <property type="term" value="C:dynein axonemal particle"/>
    <property type="evidence" value="ECO:0007669"/>
    <property type="project" value="UniProtKB-SubCell"/>
</dbReference>
<evidence type="ECO:0000256" key="1">
    <source>
        <dbReference type="ARBA" id="ARBA00004611"/>
    </source>
</evidence>
<evidence type="ECO:0000256" key="13">
    <source>
        <dbReference type="SAM" id="MobiDB-lite"/>
    </source>
</evidence>
<evidence type="ECO:0000256" key="12">
    <source>
        <dbReference type="PROSITE-ProRule" id="PRU00221"/>
    </source>
</evidence>
<evidence type="ECO:0000256" key="5">
    <source>
        <dbReference type="ARBA" id="ARBA00022846"/>
    </source>
</evidence>
<evidence type="ECO:0000313" key="14">
    <source>
        <dbReference type="EMBL" id="KAF7995086.1"/>
    </source>
</evidence>
<dbReference type="SMART" id="SM00320">
    <property type="entry name" value="WD40"/>
    <property type="match status" value="4"/>
</dbReference>
<dbReference type="GO" id="GO:0045504">
    <property type="term" value="F:dynein heavy chain binding"/>
    <property type="evidence" value="ECO:0007669"/>
    <property type="project" value="TreeGrafter"/>
</dbReference>
<keyword evidence="5" id="KW-0282">Flagellum</keyword>
<dbReference type="PANTHER" id="PTHR12442">
    <property type="entry name" value="DYNEIN INTERMEDIATE CHAIN"/>
    <property type="match status" value="1"/>
</dbReference>
<evidence type="ECO:0000256" key="6">
    <source>
        <dbReference type="ARBA" id="ARBA00023069"/>
    </source>
</evidence>
<dbReference type="EMBL" id="JACMRX010000002">
    <property type="protein sequence ID" value="KAF7995086.1"/>
    <property type="molecule type" value="Genomic_DNA"/>
</dbReference>
<keyword evidence="15" id="KW-1185">Reference proteome</keyword>
<keyword evidence="7" id="KW-0206">Cytoskeleton</keyword>
<accession>A0A834Y1Z1</accession>
<dbReference type="PROSITE" id="PS50082">
    <property type="entry name" value="WD_REPEATS_2"/>
    <property type="match status" value="1"/>
</dbReference>
<dbReference type="GO" id="GO:0005858">
    <property type="term" value="C:axonemal dynein complex"/>
    <property type="evidence" value="ECO:0007669"/>
    <property type="project" value="TreeGrafter"/>
</dbReference>
<dbReference type="OrthoDB" id="10259804at2759"/>
<evidence type="ECO:0000313" key="15">
    <source>
        <dbReference type="Proteomes" id="UP000639338"/>
    </source>
</evidence>
<dbReference type="InterPro" id="IPR001680">
    <property type="entry name" value="WD40_rpt"/>
</dbReference>
<sequence length="756" mass="88294">MSELLSITSSKTKDISTRRSSKKYGRNYHQNSIIKARKNIVIYDDGYDVTPKTLTHDDYRRIDSRQMFVFDLINLAKIKDDYSSQTTIFQRKYNDLFQSDLTLNKLIDNNQAKKNNALLDEPIESLFTTQDNNLTTKNSHDDLSRAPSPFCLPKLVEDLDSQKSTDTLKIRLRETETIIYFEMLQLTADLNTQEGQDVKLQNERYEYITSGEGSNRKLANAETQTPKIYTKTRSTFIGRNERCNFGTTVNNWVMYDTYADPNIWQKKPEPFKVIIYRKITAKINQLILQLPMNFQDRNKFLIKKIMNEKNDKNIDESSEIFNSEKFKNSVQIMERIIASNLYIKSQKRFKGLIKQDPCDLNLKFIYNLDLLWTHYYEKIKNYSVCNFCWNEDNKNILAVGYYLNDKKLKNLSNGYVLIWCMKNPNQPDRIYEFKQPISDLNWSLYHPNQLAIGFYDGSINIIDVCHRNLTILRKSIRLNSPIYSPQWQVQWWPEDDNLNINEKIYTTNQDGGIFCYRTGEDFTCIKIMKICKIEGTICGVKKTKICHSNDIKIKKNPSAVLLKKHPVKKNIYIVCSDEGCVYQCSTNYLNHHIDSYLAHDGEIYSFEYSPYFNKLYLTCGADWCTRIWIEGLHEPLITLKTHMSCVRSAVWSPKNSTIIATCINNEICIWDIKKKIYKPMSVTIVDSNKLITKIQFTHNGEQIVAADINGAIFIYNIEGIPFSPFNQKSLLIESVEKHLITKPNVLKKFKTIIDEN</sequence>
<keyword evidence="2" id="KW-0963">Cytoplasm</keyword>
<feature type="repeat" description="WD" evidence="12">
    <location>
        <begin position="639"/>
        <end position="673"/>
    </location>
</feature>
<dbReference type="Pfam" id="PF00400">
    <property type="entry name" value="WD40"/>
    <property type="match status" value="1"/>
</dbReference>
<name>A0A834Y1Z1_APHGI</name>
<reference evidence="14 15" key="1">
    <citation type="submission" date="2020-08" db="EMBL/GenBank/DDBJ databases">
        <title>Aphidius gifuensis genome sequencing and assembly.</title>
        <authorList>
            <person name="Du Z."/>
        </authorList>
    </citation>
    <scope>NUCLEOTIDE SEQUENCE [LARGE SCALE GENOMIC DNA]</scope>
    <source>
        <strain evidence="14">YNYX2018</strain>
        <tissue evidence="14">Adults</tissue>
    </source>
</reference>
<feature type="region of interest" description="Disordered" evidence="13">
    <location>
        <begin position="1"/>
        <end position="24"/>
    </location>
</feature>
<evidence type="ECO:0000256" key="3">
    <source>
        <dbReference type="ARBA" id="ARBA00022574"/>
    </source>
</evidence>
<evidence type="ECO:0000256" key="11">
    <source>
        <dbReference type="ARBA" id="ARBA00041557"/>
    </source>
</evidence>
<comment type="caution">
    <text evidence="14">The sequence shown here is derived from an EMBL/GenBank/DDBJ whole genome shotgun (WGS) entry which is preliminary data.</text>
</comment>
<evidence type="ECO:0000256" key="4">
    <source>
        <dbReference type="ARBA" id="ARBA00022737"/>
    </source>
</evidence>
<dbReference type="Gene3D" id="2.130.10.10">
    <property type="entry name" value="YVTN repeat-like/Quinoprotein amine dehydrogenase"/>
    <property type="match status" value="2"/>
</dbReference>
<dbReference type="InterPro" id="IPR019775">
    <property type="entry name" value="WD40_repeat_CS"/>
</dbReference>
<keyword evidence="4" id="KW-0677">Repeat</keyword>
<evidence type="ECO:0000256" key="8">
    <source>
        <dbReference type="ARBA" id="ARBA00023273"/>
    </source>
</evidence>
<evidence type="ECO:0000256" key="9">
    <source>
        <dbReference type="ARBA" id="ARBA00024190"/>
    </source>
</evidence>
<gene>
    <name evidence="14" type="ORF">HCN44_004558</name>
</gene>
<dbReference type="PROSITE" id="PS00678">
    <property type="entry name" value="WD_REPEATS_1"/>
    <property type="match status" value="1"/>
</dbReference>
<dbReference type="SUPFAM" id="SSF50978">
    <property type="entry name" value="WD40 repeat-like"/>
    <property type="match status" value="1"/>
</dbReference>
<dbReference type="GO" id="GO:0045503">
    <property type="term" value="F:dynein light chain binding"/>
    <property type="evidence" value="ECO:0007669"/>
    <property type="project" value="TreeGrafter"/>
</dbReference>
<evidence type="ECO:0000256" key="10">
    <source>
        <dbReference type="ARBA" id="ARBA00040002"/>
    </source>
</evidence>
<keyword evidence="6" id="KW-0969">Cilium</keyword>
<proteinExistence type="predicted"/>
<dbReference type="InterPro" id="IPR050687">
    <property type="entry name" value="Dynein_IC"/>
</dbReference>
<organism evidence="14 15">
    <name type="scientific">Aphidius gifuensis</name>
    <name type="common">Parasitoid wasp</name>
    <dbReference type="NCBI Taxonomy" id="684658"/>
    <lineage>
        <taxon>Eukaryota</taxon>
        <taxon>Metazoa</taxon>
        <taxon>Ecdysozoa</taxon>
        <taxon>Arthropoda</taxon>
        <taxon>Hexapoda</taxon>
        <taxon>Insecta</taxon>
        <taxon>Pterygota</taxon>
        <taxon>Neoptera</taxon>
        <taxon>Endopterygota</taxon>
        <taxon>Hymenoptera</taxon>
        <taxon>Apocrita</taxon>
        <taxon>Ichneumonoidea</taxon>
        <taxon>Braconidae</taxon>
        <taxon>Aphidiinae</taxon>
        <taxon>Aphidius</taxon>
    </lineage>
</organism>
<keyword evidence="3 12" id="KW-0853">WD repeat</keyword>